<dbReference type="eggNOG" id="COG3324">
    <property type="taxonomic scope" value="Bacteria"/>
</dbReference>
<dbReference type="PANTHER" id="PTHR33993:SF14">
    <property type="entry name" value="GB|AAF24581.1"/>
    <property type="match status" value="1"/>
</dbReference>
<accession>I0UZD8</accession>
<dbReference type="HOGENOM" id="CLU_069623_3_0_11"/>
<dbReference type="Proteomes" id="UP000004691">
    <property type="component" value="Unassembled WGS sequence"/>
</dbReference>
<sequence>MFRHPTGERPGSPCWVELATPDVPAACAFYGALFGWEFHVERDQVALDGHYTVATRDGTPVAGLYQTAEGQPTGWSLHLTVSDLAATTRTVEYLGGTVRSGPRDTLGRATVAHAVDPCGAPFGFRRTAPVRVFGTSGPGMFHHACLSTHDGTAADEFYRTLFGYTCEQLRDDGIDRAVWRLGDQRVLSRLVLGDKHVAATSPAHWEIHFRTDPLVDIDVLVAQVPGRGGRVLAAFDDTALLADPSWCLFRVDRHADPCDD</sequence>
<feature type="domain" description="VOC" evidence="1">
    <location>
        <begin position="12"/>
        <end position="127"/>
    </location>
</feature>
<dbReference type="EMBL" id="JH636049">
    <property type="protein sequence ID" value="EID53241.1"/>
    <property type="molecule type" value="Genomic_DNA"/>
</dbReference>
<dbReference type="InterPro" id="IPR029068">
    <property type="entry name" value="Glyas_Bleomycin-R_OHBP_Dase"/>
</dbReference>
<dbReference type="InterPro" id="IPR037523">
    <property type="entry name" value="VOC_core"/>
</dbReference>
<reference evidence="2 3" key="1">
    <citation type="submission" date="2012-01" db="EMBL/GenBank/DDBJ databases">
        <title>Improved High-Quality Draft sequence of Saccharomonospora xinjiangensis XJ-54.</title>
        <authorList>
            <consortium name="US DOE Joint Genome Institute"/>
            <person name="Lucas S."/>
            <person name="Han J."/>
            <person name="Lapidus A."/>
            <person name="Cheng J.-F."/>
            <person name="Goodwin L."/>
            <person name="Pitluck S."/>
            <person name="Peters L."/>
            <person name="Mikhailova N."/>
            <person name="Teshima H."/>
            <person name="Detter J.C."/>
            <person name="Han C."/>
            <person name="Tapia R."/>
            <person name="Land M."/>
            <person name="Hauser L."/>
            <person name="Kyrpides N."/>
            <person name="Ivanova N."/>
            <person name="Pagani I."/>
            <person name="Brambilla E.-M."/>
            <person name="Klenk H.-P."/>
            <person name="Woyke T."/>
        </authorList>
    </citation>
    <scope>NUCLEOTIDE SEQUENCE [LARGE SCALE GENOMIC DNA]</scope>
    <source>
        <strain evidence="2 3">XJ-54</strain>
    </source>
</reference>
<dbReference type="GO" id="GO:0016829">
    <property type="term" value="F:lyase activity"/>
    <property type="evidence" value="ECO:0007669"/>
    <property type="project" value="UniProtKB-KW"/>
</dbReference>
<dbReference type="PROSITE" id="PS51819">
    <property type="entry name" value="VOC"/>
    <property type="match status" value="1"/>
</dbReference>
<organism evidence="2 3">
    <name type="scientific">Saccharomonospora xinjiangensis XJ-54</name>
    <dbReference type="NCBI Taxonomy" id="882086"/>
    <lineage>
        <taxon>Bacteria</taxon>
        <taxon>Bacillati</taxon>
        <taxon>Actinomycetota</taxon>
        <taxon>Actinomycetes</taxon>
        <taxon>Pseudonocardiales</taxon>
        <taxon>Pseudonocardiaceae</taxon>
        <taxon>Saccharomonospora</taxon>
    </lineage>
</organism>
<dbReference type="Gene3D" id="3.10.180.10">
    <property type="entry name" value="2,3-Dihydroxybiphenyl 1,2-Dioxygenase, domain 1"/>
    <property type="match status" value="2"/>
</dbReference>
<dbReference type="InterPro" id="IPR041581">
    <property type="entry name" value="Glyoxalase_6"/>
</dbReference>
<keyword evidence="2" id="KW-0456">Lyase</keyword>
<dbReference type="CDD" id="cd07247">
    <property type="entry name" value="SgaA_N_like"/>
    <property type="match status" value="1"/>
</dbReference>
<name>I0UZD8_9PSEU</name>
<dbReference type="AlphaFoldDB" id="I0UZD8"/>
<dbReference type="OrthoDB" id="9793039at2"/>
<dbReference type="STRING" id="882086.SacxiDRAFT_0978"/>
<dbReference type="RefSeq" id="WP_006237356.1">
    <property type="nucleotide sequence ID" value="NZ_JH636049.1"/>
</dbReference>
<evidence type="ECO:0000313" key="2">
    <source>
        <dbReference type="EMBL" id="EID53241.1"/>
    </source>
</evidence>
<keyword evidence="3" id="KW-1185">Reference proteome</keyword>
<dbReference type="Pfam" id="PF18029">
    <property type="entry name" value="Glyoxalase_6"/>
    <property type="match status" value="1"/>
</dbReference>
<evidence type="ECO:0000313" key="3">
    <source>
        <dbReference type="Proteomes" id="UP000004691"/>
    </source>
</evidence>
<gene>
    <name evidence="2" type="ORF">SacxiDRAFT_0978</name>
</gene>
<dbReference type="SUPFAM" id="SSF54593">
    <property type="entry name" value="Glyoxalase/Bleomycin resistance protein/Dihydroxybiphenyl dioxygenase"/>
    <property type="match status" value="1"/>
</dbReference>
<dbReference type="PANTHER" id="PTHR33993">
    <property type="entry name" value="GLYOXALASE-RELATED"/>
    <property type="match status" value="1"/>
</dbReference>
<protein>
    <submittedName>
        <fullName evidence="2">Lactoylglutathione lyase family protein</fullName>
    </submittedName>
</protein>
<evidence type="ECO:0000259" key="1">
    <source>
        <dbReference type="PROSITE" id="PS51819"/>
    </source>
</evidence>
<dbReference type="InterPro" id="IPR052164">
    <property type="entry name" value="Anthracycline_SecMetBiosynth"/>
</dbReference>
<proteinExistence type="predicted"/>